<feature type="compositionally biased region" description="Polar residues" evidence="1">
    <location>
        <begin position="159"/>
        <end position="174"/>
    </location>
</feature>
<gene>
    <name evidence="2" type="ORF">GUITHDRAFT_151159</name>
</gene>
<name>L1JPF5_GUITC</name>
<evidence type="ECO:0000256" key="1">
    <source>
        <dbReference type="SAM" id="MobiDB-lite"/>
    </source>
</evidence>
<organism evidence="2">
    <name type="scientific">Guillardia theta (strain CCMP2712)</name>
    <name type="common">Cryptophyte</name>
    <dbReference type="NCBI Taxonomy" id="905079"/>
    <lineage>
        <taxon>Eukaryota</taxon>
        <taxon>Cryptophyceae</taxon>
        <taxon>Pyrenomonadales</taxon>
        <taxon>Geminigeraceae</taxon>
        <taxon>Guillardia</taxon>
    </lineage>
</organism>
<reference evidence="4" key="2">
    <citation type="submission" date="2012-11" db="EMBL/GenBank/DDBJ databases">
        <authorList>
            <person name="Kuo A."/>
            <person name="Curtis B.A."/>
            <person name="Tanifuji G."/>
            <person name="Burki F."/>
            <person name="Gruber A."/>
            <person name="Irimia M."/>
            <person name="Maruyama S."/>
            <person name="Arias M.C."/>
            <person name="Ball S.G."/>
            <person name="Gile G.H."/>
            <person name="Hirakawa Y."/>
            <person name="Hopkins J.F."/>
            <person name="Rensing S.A."/>
            <person name="Schmutz J."/>
            <person name="Symeonidi A."/>
            <person name="Elias M."/>
            <person name="Eveleigh R.J."/>
            <person name="Herman E.K."/>
            <person name="Klute M.J."/>
            <person name="Nakayama T."/>
            <person name="Obornik M."/>
            <person name="Reyes-Prieto A."/>
            <person name="Armbrust E.V."/>
            <person name="Aves S.J."/>
            <person name="Beiko R.G."/>
            <person name="Coutinho P."/>
            <person name="Dacks J.B."/>
            <person name="Durnford D.G."/>
            <person name="Fast N.M."/>
            <person name="Green B.R."/>
            <person name="Grisdale C."/>
            <person name="Hempe F."/>
            <person name="Henrissat B."/>
            <person name="Hoppner M.P."/>
            <person name="Ishida K.-I."/>
            <person name="Kim E."/>
            <person name="Koreny L."/>
            <person name="Kroth P.G."/>
            <person name="Liu Y."/>
            <person name="Malik S.-B."/>
            <person name="Maier U.G."/>
            <person name="McRose D."/>
            <person name="Mock T."/>
            <person name="Neilson J.A."/>
            <person name="Onodera N.T."/>
            <person name="Poole A.M."/>
            <person name="Pritham E.J."/>
            <person name="Richards T.A."/>
            <person name="Rocap G."/>
            <person name="Roy S.W."/>
            <person name="Sarai C."/>
            <person name="Schaack S."/>
            <person name="Shirato S."/>
            <person name="Slamovits C.H."/>
            <person name="Spencer D.F."/>
            <person name="Suzuki S."/>
            <person name="Worden A.Z."/>
            <person name="Zauner S."/>
            <person name="Barry K."/>
            <person name="Bell C."/>
            <person name="Bharti A.K."/>
            <person name="Crow J.A."/>
            <person name="Grimwood J."/>
            <person name="Kramer R."/>
            <person name="Lindquist E."/>
            <person name="Lucas S."/>
            <person name="Salamov A."/>
            <person name="McFadden G.I."/>
            <person name="Lane C.E."/>
            <person name="Keeling P.J."/>
            <person name="Gray M.W."/>
            <person name="Grigoriev I.V."/>
            <person name="Archibald J.M."/>
        </authorList>
    </citation>
    <scope>NUCLEOTIDE SEQUENCE</scope>
    <source>
        <strain evidence="4">CCMP2712</strain>
    </source>
</reference>
<feature type="region of interest" description="Disordered" evidence="1">
    <location>
        <begin position="123"/>
        <end position="145"/>
    </location>
</feature>
<feature type="region of interest" description="Disordered" evidence="1">
    <location>
        <begin position="159"/>
        <end position="194"/>
    </location>
</feature>
<feature type="non-terminal residue" evidence="2">
    <location>
        <position position="1"/>
    </location>
</feature>
<evidence type="ECO:0000313" key="2">
    <source>
        <dbReference type="EMBL" id="EKX50471.1"/>
    </source>
</evidence>
<dbReference type="EnsemblProtists" id="EKX50471">
    <property type="protein sequence ID" value="EKX50471"/>
    <property type="gene ID" value="GUITHDRAFT_151159"/>
</dbReference>
<dbReference type="EMBL" id="JH992978">
    <property type="protein sequence ID" value="EKX50471.1"/>
    <property type="molecule type" value="Genomic_DNA"/>
</dbReference>
<feature type="region of interest" description="Disordered" evidence="1">
    <location>
        <begin position="56"/>
        <end position="100"/>
    </location>
</feature>
<dbReference type="RefSeq" id="XP_005837451.1">
    <property type="nucleotide sequence ID" value="XM_005837394.1"/>
</dbReference>
<proteinExistence type="predicted"/>
<evidence type="ECO:0000313" key="4">
    <source>
        <dbReference type="Proteomes" id="UP000011087"/>
    </source>
</evidence>
<dbReference type="HOGENOM" id="CLU_664981_0_0_1"/>
<dbReference type="AlphaFoldDB" id="L1JPF5"/>
<protein>
    <submittedName>
        <fullName evidence="2 3">Uncharacterized protein</fullName>
    </submittedName>
</protein>
<sequence>MTIPSRNQKLVNVCDLYGCHTVLVSSQQQQALRAEHEERLRARKEAYAMMINRAHQNSQTSAHLEQMAMKEPSVKSQVQHQQHTPEIKHADASPPKSFVRSVDHPAPVQPHSVHPPVEIAQHQMEASSPHGVSASHLVKESLSKTSAAPHAASAVAGIQSKSALSHMSPRTASQVKKALDGTQPPKSTVTEAPQHPLLARVVHPAVAEVKELPPQPAVKKILRPQASAGAESMHVVNEAEQEKKAKSKRALIRKALNSQGTLKSFGLFSDDRLSAKKSEGQMPFFEQEFSDSGSKKVTKLAQPQLAQKVSRPAHENLGSIIDSGFADKTFKKGSVQSEQPLFDRFVGMKAPLIADSHAVKLAAARRLSEKHASLEHAGKPSRGESALRSLDTDIGFHDRKVRAQDSNVPLFSFF</sequence>
<evidence type="ECO:0000313" key="3">
    <source>
        <dbReference type="EnsemblProtists" id="EKX50471"/>
    </source>
</evidence>
<dbReference type="Proteomes" id="UP000011087">
    <property type="component" value="Unassembled WGS sequence"/>
</dbReference>
<dbReference type="KEGG" id="gtt:GUITHDRAFT_151159"/>
<dbReference type="PaxDb" id="55529-EKX50471"/>
<reference evidence="2 4" key="1">
    <citation type="journal article" date="2012" name="Nature">
        <title>Algal genomes reveal evolutionary mosaicism and the fate of nucleomorphs.</title>
        <authorList>
            <consortium name="DOE Joint Genome Institute"/>
            <person name="Curtis B.A."/>
            <person name="Tanifuji G."/>
            <person name="Burki F."/>
            <person name="Gruber A."/>
            <person name="Irimia M."/>
            <person name="Maruyama S."/>
            <person name="Arias M.C."/>
            <person name="Ball S.G."/>
            <person name="Gile G.H."/>
            <person name="Hirakawa Y."/>
            <person name="Hopkins J.F."/>
            <person name="Kuo A."/>
            <person name="Rensing S.A."/>
            <person name="Schmutz J."/>
            <person name="Symeonidi A."/>
            <person name="Elias M."/>
            <person name="Eveleigh R.J."/>
            <person name="Herman E.K."/>
            <person name="Klute M.J."/>
            <person name="Nakayama T."/>
            <person name="Obornik M."/>
            <person name="Reyes-Prieto A."/>
            <person name="Armbrust E.V."/>
            <person name="Aves S.J."/>
            <person name="Beiko R.G."/>
            <person name="Coutinho P."/>
            <person name="Dacks J.B."/>
            <person name="Durnford D.G."/>
            <person name="Fast N.M."/>
            <person name="Green B.R."/>
            <person name="Grisdale C.J."/>
            <person name="Hempel F."/>
            <person name="Henrissat B."/>
            <person name="Hoppner M.P."/>
            <person name="Ishida K."/>
            <person name="Kim E."/>
            <person name="Koreny L."/>
            <person name="Kroth P.G."/>
            <person name="Liu Y."/>
            <person name="Malik S.B."/>
            <person name="Maier U.G."/>
            <person name="McRose D."/>
            <person name="Mock T."/>
            <person name="Neilson J.A."/>
            <person name="Onodera N.T."/>
            <person name="Poole A.M."/>
            <person name="Pritham E.J."/>
            <person name="Richards T.A."/>
            <person name="Rocap G."/>
            <person name="Roy S.W."/>
            <person name="Sarai C."/>
            <person name="Schaack S."/>
            <person name="Shirato S."/>
            <person name="Slamovits C.H."/>
            <person name="Spencer D.F."/>
            <person name="Suzuki S."/>
            <person name="Worden A.Z."/>
            <person name="Zauner S."/>
            <person name="Barry K."/>
            <person name="Bell C."/>
            <person name="Bharti A.K."/>
            <person name="Crow J.A."/>
            <person name="Grimwood J."/>
            <person name="Kramer R."/>
            <person name="Lindquist E."/>
            <person name="Lucas S."/>
            <person name="Salamov A."/>
            <person name="McFadden G.I."/>
            <person name="Lane C.E."/>
            <person name="Keeling P.J."/>
            <person name="Gray M.W."/>
            <person name="Grigoriev I.V."/>
            <person name="Archibald J.M."/>
        </authorList>
    </citation>
    <scope>NUCLEOTIDE SEQUENCE</scope>
    <source>
        <strain evidence="2 4">CCMP2712</strain>
    </source>
</reference>
<reference evidence="3" key="3">
    <citation type="submission" date="2015-06" db="UniProtKB">
        <authorList>
            <consortium name="EnsemblProtists"/>
        </authorList>
    </citation>
    <scope>IDENTIFICATION</scope>
</reference>
<keyword evidence="4" id="KW-1185">Reference proteome</keyword>
<accession>L1JPF5</accession>
<dbReference type="GeneID" id="17307307"/>